<organism evidence="9 10">
    <name type="scientific">Exophiala oligosperma</name>
    <dbReference type="NCBI Taxonomy" id="215243"/>
    <lineage>
        <taxon>Eukaryota</taxon>
        <taxon>Fungi</taxon>
        <taxon>Dikarya</taxon>
        <taxon>Ascomycota</taxon>
        <taxon>Pezizomycotina</taxon>
        <taxon>Eurotiomycetes</taxon>
        <taxon>Chaetothyriomycetidae</taxon>
        <taxon>Chaetothyriales</taxon>
        <taxon>Herpotrichiellaceae</taxon>
        <taxon>Exophiala</taxon>
    </lineage>
</organism>
<dbReference type="PANTHER" id="PTHR23501:SF195">
    <property type="entry name" value="PEP5"/>
    <property type="match status" value="1"/>
</dbReference>
<evidence type="ECO:0000313" key="9">
    <source>
        <dbReference type="EMBL" id="KIW36257.1"/>
    </source>
</evidence>
<gene>
    <name evidence="9" type="ORF">PV06_11445</name>
</gene>
<dbReference type="VEuPathDB" id="FungiDB:PV06_11445"/>
<dbReference type="InterPro" id="IPR053791">
    <property type="entry name" value="MFS_Tri12-like"/>
</dbReference>
<evidence type="ECO:0000256" key="5">
    <source>
        <dbReference type="ARBA" id="ARBA00023136"/>
    </source>
</evidence>
<feature type="transmembrane region" description="Helical" evidence="7">
    <location>
        <begin position="189"/>
        <end position="212"/>
    </location>
</feature>
<keyword evidence="5 7" id="KW-0472">Membrane</keyword>
<feature type="transmembrane region" description="Helical" evidence="7">
    <location>
        <begin position="224"/>
        <end position="243"/>
    </location>
</feature>
<feature type="transmembrane region" description="Helical" evidence="7">
    <location>
        <begin position="433"/>
        <end position="454"/>
    </location>
</feature>
<dbReference type="InterPro" id="IPR036259">
    <property type="entry name" value="MFS_trans_sf"/>
</dbReference>
<reference evidence="9 10" key="1">
    <citation type="submission" date="2015-01" db="EMBL/GenBank/DDBJ databases">
        <title>The Genome Sequence of Exophiala oligosperma CBS72588.</title>
        <authorList>
            <consortium name="The Broad Institute Genomics Platform"/>
            <person name="Cuomo C."/>
            <person name="de Hoog S."/>
            <person name="Gorbushina A."/>
            <person name="Stielow B."/>
            <person name="Teixiera M."/>
            <person name="Abouelleil A."/>
            <person name="Chapman S.B."/>
            <person name="Priest M."/>
            <person name="Young S.K."/>
            <person name="Wortman J."/>
            <person name="Nusbaum C."/>
            <person name="Birren B."/>
        </authorList>
    </citation>
    <scope>NUCLEOTIDE SEQUENCE [LARGE SCALE GENOMIC DNA]</scope>
    <source>
        <strain evidence="9 10">CBS 72588</strain>
    </source>
</reference>
<name>A0A0D2BFH3_9EURO</name>
<dbReference type="Proteomes" id="UP000053342">
    <property type="component" value="Unassembled WGS sequence"/>
</dbReference>
<feature type="transmembrane region" description="Helical" evidence="7">
    <location>
        <begin position="461"/>
        <end position="488"/>
    </location>
</feature>
<evidence type="ECO:0000256" key="7">
    <source>
        <dbReference type="SAM" id="Phobius"/>
    </source>
</evidence>
<dbReference type="RefSeq" id="XP_016256473.1">
    <property type="nucleotide sequence ID" value="XM_016413125.1"/>
</dbReference>
<keyword evidence="4 7" id="KW-1133">Transmembrane helix</keyword>
<dbReference type="SUPFAM" id="SSF103473">
    <property type="entry name" value="MFS general substrate transporter"/>
    <property type="match status" value="1"/>
</dbReference>
<feature type="region of interest" description="Disordered" evidence="6">
    <location>
        <begin position="1"/>
        <end position="27"/>
    </location>
</feature>
<dbReference type="Pfam" id="PF06609">
    <property type="entry name" value="TRI12"/>
    <property type="match status" value="1"/>
</dbReference>
<feature type="transmembrane region" description="Helical" evidence="7">
    <location>
        <begin position="264"/>
        <end position="283"/>
    </location>
</feature>
<feature type="transmembrane region" description="Helical" evidence="7">
    <location>
        <begin position="158"/>
        <end position="177"/>
    </location>
</feature>
<evidence type="ECO:0000256" key="2">
    <source>
        <dbReference type="ARBA" id="ARBA00022448"/>
    </source>
</evidence>
<dbReference type="InterPro" id="IPR010573">
    <property type="entry name" value="MFS_Str1/Tri12-like"/>
</dbReference>
<comment type="subcellular location">
    <subcellularLocation>
        <location evidence="1">Membrane</location>
        <topology evidence="1">Multi-pass membrane protein</topology>
    </subcellularLocation>
</comment>
<dbReference type="HOGENOM" id="CLU_000960_25_1_1"/>
<keyword evidence="10" id="KW-1185">Reference proteome</keyword>
<feature type="transmembrane region" description="Helical" evidence="7">
    <location>
        <begin position="133"/>
        <end position="152"/>
    </location>
</feature>
<dbReference type="GeneID" id="27363519"/>
<accession>A0A0D2BFH3</accession>
<feature type="transmembrane region" description="Helical" evidence="7">
    <location>
        <begin position="65"/>
        <end position="84"/>
    </location>
</feature>
<evidence type="ECO:0000256" key="3">
    <source>
        <dbReference type="ARBA" id="ARBA00022692"/>
    </source>
</evidence>
<dbReference type="CDD" id="cd06179">
    <property type="entry name" value="MFS_TRI12_like"/>
    <property type="match status" value="1"/>
</dbReference>
<feature type="domain" description="Major facilitator superfamily (MFS) profile" evidence="8">
    <location>
        <begin position="64"/>
        <end position="582"/>
    </location>
</feature>
<dbReference type="InterPro" id="IPR020846">
    <property type="entry name" value="MFS_dom"/>
</dbReference>
<dbReference type="PROSITE" id="PS50850">
    <property type="entry name" value="MFS"/>
    <property type="match status" value="1"/>
</dbReference>
<evidence type="ECO:0000256" key="6">
    <source>
        <dbReference type="SAM" id="MobiDB-lite"/>
    </source>
</evidence>
<feature type="transmembrane region" description="Helical" evidence="7">
    <location>
        <begin position="104"/>
        <end position="121"/>
    </location>
</feature>
<dbReference type="PANTHER" id="PTHR23501">
    <property type="entry name" value="MAJOR FACILITATOR SUPERFAMILY"/>
    <property type="match status" value="1"/>
</dbReference>
<feature type="transmembrane region" description="Helical" evidence="7">
    <location>
        <begin position="339"/>
        <end position="363"/>
    </location>
</feature>
<feature type="transmembrane region" description="Helical" evidence="7">
    <location>
        <begin position="375"/>
        <end position="395"/>
    </location>
</feature>
<dbReference type="GO" id="GO:0005886">
    <property type="term" value="C:plasma membrane"/>
    <property type="evidence" value="ECO:0007669"/>
    <property type="project" value="TreeGrafter"/>
</dbReference>
<protein>
    <recommendedName>
        <fullName evidence="8">Major facilitator superfamily (MFS) profile domain-containing protein</fullName>
    </recommendedName>
</protein>
<evidence type="ECO:0000256" key="1">
    <source>
        <dbReference type="ARBA" id="ARBA00004141"/>
    </source>
</evidence>
<evidence type="ECO:0000259" key="8">
    <source>
        <dbReference type="PROSITE" id="PS50850"/>
    </source>
</evidence>
<feature type="transmembrane region" description="Helical" evidence="7">
    <location>
        <begin position="407"/>
        <end position="427"/>
    </location>
</feature>
<dbReference type="AlphaFoldDB" id="A0A0D2BFH3"/>
<dbReference type="Gene3D" id="1.20.1250.20">
    <property type="entry name" value="MFS general substrate transporter like domains"/>
    <property type="match status" value="1"/>
</dbReference>
<dbReference type="OrthoDB" id="2587356at2759"/>
<evidence type="ECO:0000313" key="10">
    <source>
        <dbReference type="Proteomes" id="UP000053342"/>
    </source>
</evidence>
<dbReference type="GO" id="GO:0022857">
    <property type="term" value="F:transmembrane transporter activity"/>
    <property type="evidence" value="ECO:0007669"/>
    <property type="project" value="InterPro"/>
</dbReference>
<proteinExistence type="predicted"/>
<feature type="transmembrane region" description="Helical" evidence="7">
    <location>
        <begin position="295"/>
        <end position="314"/>
    </location>
</feature>
<keyword evidence="2" id="KW-0813">Transport</keyword>
<sequence length="609" mass="64694">MDSHHAEDDIVGYTAPGVAPEPQSTNDEKTAVSIKGQHLEEAPISQNNLVYDDDFEEPEIHMRTWVALAAMCMLSMVQLVALQGPPAVLSYIGTDLNGTKQQTWVPNALTLMQAVLGPVIASASDTFQARKPLLVGSCVVSFIGSAIAPGSGNIYRLIVAQTLIGVGFASVPLGYCVPSEILPRKWRPMAQACINVTASFGAIASPLIIGAFTKSNVADGWRKFYWFQMALWGATAIGIFVGYRPPKRHTRFEHLSLWQKLGHLDLPGFALLTSGLTLFLVGVNLGGGLYTWTNAHTLSTLIVGIVVIIAFGVYEWKGTKTGILHHDLFRGGKAKGRTFAILVGLIFIEGVLLFAFIIFYPVMSSSIFETDPFLVVARAMPYWVAGLLATIVWGYSSTRLQMVREPLFLGFLLYTAGTVGLATIQPNQSTNQLVFAGLSGIGYGSPLILIVAGVQLSTPHGLIATATAVTTSSRAIAAAVFTAIYAAAFDADLASKLPAYVAKAAGAAGLPAASIPAFVEGLASGETAKLANIPGVSPSIIAQGVVALKQAFADSLRVVFIIAVPFGALACVGCLFLGDMRKTMNYHVDAPVEDLHAKQHHHDLSNKAA</sequence>
<feature type="transmembrane region" description="Helical" evidence="7">
    <location>
        <begin position="558"/>
        <end position="577"/>
    </location>
</feature>
<dbReference type="EMBL" id="KN847364">
    <property type="protein sequence ID" value="KIW36257.1"/>
    <property type="molecule type" value="Genomic_DNA"/>
</dbReference>
<evidence type="ECO:0000256" key="4">
    <source>
        <dbReference type="ARBA" id="ARBA00022989"/>
    </source>
</evidence>
<keyword evidence="3 7" id="KW-0812">Transmembrane</keyword>